<feature type="region of interest" description="Disordered" evidence="1">
    <location>
        <begin position="241"/>
        <end position="271"/>
    </location>
</feature>
<dbReference type="Proteomes" id="UP001151760">
    <property type="component" value="Unassembled WGS sequence"/>
</dbReference>
<sequence>MDAKIVGSKFCNCWALIVEKSGTSSTPLLSITPWSLGSPVCPSPLPLGSLFLPPPLPVYPPVLPPCGTAVARPALRVFILGGIIYMKKNMITLGCASHDPDIYVWDKAAFKLKLFEMNNKVDGKNKDLLDDYLADYEGICHHKHVGFGYRMKFSQGYQKAKKISSSVFSLTMEAPSKGQGATRSVFLDSIHRARNARSYAKIELINKANQDNGPYEYMALCICKAVAYCRLYVKKGDISGTLSDSEDDVSDDDINDGRSESSDDVVANAYP</sequence>
<protein>
    <submittedName>
        <fullName evidence="2">Uncharacterized protein</fullName>
    </submittedName>
</protein>
<organism evidence="2 3">
    <name type="scientific">Tanacetum coccineum</name>
    <dbReference type="NCBI Taxonomy" id="301880"/>
    <lineage>
        <taxon>Eukaryota</taxon>
        <taxon>Viridiplantae</taxon>
        <taxon>Streptophyta</taxon>
        <taxon>Embryophyta</taxon>
        <taxon>Tracheophyta</taxon>
        <taxon>Spermatophyta</taxon>
        <taxon>Magnoliopsida</taxon>
        <taxon>eudicotyledons</taxon>
        <taxon>Gunneridae</taxon>
        <taxon>Pentapetalae</taxon>
        <taxon>asterids</taxon>
        <taxon>campanulids</taxon>
        <taxon>Asterales</taxon>
        <taxon>Asteraceae</taxon>
        <taxon>Asteroideae</taxon>
        <taxon>Anthemideae</taxon>
        <taxon>Anthemidinae</taxon>
        <taxon>Tanacetum</taxon>
    </lineage>
</organism>
<feature type="compositionally biased region" description="Acidic residues" evidence="1">
    <location>
        <begin position="244"/>
        <end position="254"/>
    </location>
</feature>
<evidence type="ECO:0000313" key="2">
    <source>
        <dbReference type="EMBL" id="GJT43497.1"/>
    </source>
</evidence>
<reference evidence="2" key="2">
    <citation type="submission" date="2022-01" db="EMBL/GenBank/DDBJ databases">
        <authorList>
            <person name="Yamashiro T."/>
            <person name="Shiraishi A."/>
            <person name="Satake H."/>
            <person name="Nakayama K."/>
        </authorList>
    </citation>
    <scope>NUCLEOTIDE SEQUENCE</scope>
</reference>
<proteinExistence type="predicted"/>
<dbReference type="EMBL" id="BQNB010015734">
    <property type="protein sequence ID" value="GJT43497.1"/>
    <property type="molecule type" value="Genomic_DNA"/>
</dbReference>
<reference evidence="2" key="1">
    <citation type="journal article" date="2022" name="Int. J. Mol. Sci.">
        <title>Draft Genome of Tanacetum Coccineum: Genomic Comparison of Closely Related Tanacetum-Family Plants.</title>
        <authorList>
            <person name="Yamashiro T."/>
            <person name="Shiraishi A."/>
            <person name="Nakayama K."/>
            <person name="Satake H."/>
        </authorList>
    </citation>
    <scope>NUCLEOTIDE SEQUENCE</scope>
</reference>
<accession>A0ABQ5DWF2</accession>
<name>A0ABQ5DWF2_9ASTR</name>
<comment type="caution">
    <text evidence="2">The sequence shown here is derived from an EMBL/GenBank/DDBJ whole genome shotgun (WGS) entry which is preliminary data.</text>
</comment>
<keyword evidence="3" id="KW-1185">Reference proteome</keyword>
<gene>
    <name evidence="2" type="ORF">Tco_0952212</name>
</gene>
<evidence type="ECO:0000313" key="3">
    <source>
        <dbReference type="Proteomes" id="UP001151760"/>
    </source>
</evidence>
<evidence type="ECO:0000256" key="1">
    <source>
        <dbReference type="SAM" id="MobiDB-lite"/>
    </source>
</evidence>